<dbReference type="InterPro" id="IPR040256">
    <property type="entry name" value="At4g02000-like"/>
</dbReference>
<dbReference type="AlphaFoldDB" id="A0A2U1PSM1"/>
<dbReference type="OrthoDB" id="1461560at2759"/>
<evidence type="ECO:0000313" key="3">
    <source>
        <dbReference type="EMBL" id="PWA88735.1"/>
    </source>
</evidence>
<evidence type="ECO:0000259" key="2">
    <source>
        <dbReference type="Pfam" id="PF14111"/>
    </source>
</evidence>
<evidence type="ECO:0000256" key="1">
    <source>
        <dbReference type="SAM" id="MobiDB-lite"/>
    </source>
</evidence>
<organism evidence="3 4">
    <name type="scientific">Artemisia annua</name>
    <name type="common">Sweet wormwood</name>
    <dbReference type="NCBI Taxonomy" id="35608"/>
    <lineage>
        <taxon>Eukaryota</taxon>
        <taxon>Viridiplantae</taxon>
        <taxon>Streptophyta</taxon>
        <taxon>Embryophyta</taxon>
        <taxon>Tracheophyta</taxon>
        <taxon>Spermatophyta</taxon>
        <taxon>Magnoliopsida</taxon>
        <taxon>eudicotyledons</taxon>
        <taxon>Gunneridae</taxon>
        <taxon>Pentapetalae</taxon>
        <taxon>asterids</taxon>
        <taxon>campanulids</taxon>
        <taxon>Asterales</taxon>
        <taxon>Asteraceae</taxon>
        <taxon>Asteroideae</taxon>
        <taxon>Anthemideae</taxon>
        <taxon>Artemisiinae</taxon>
        <taxon>Artemisia</taxon>
    </lineage>
</organism>
<evidence type="ECO:0000313" key="4">
    <source>
        <dbReference type="Proteomes" id="UP000245207"/>
    </source>
</evidence>
<keyword evidence="4" id="KW-1185">Reference proteome</keyword>
<proteinExistence type="predicted"/>
<dbReference type="Proteomes" id="UP000245207">
    <property type="component" value="Unassembled WGS sequence"/>
</dbReference>
<accession>A0A2U1PSM1</accession>
<name>A0A2U1PSM1_ARTAN</name>
<feature type="region of interest" description="Disordered" evidence="1">
    <location>
        <begin position="250"/>
        <end position="410"/>
    </location>
</feature>
<reference evidence="3 4" key="1">
    <citation type="journal article" date="2018" name="Mol. Plant">
        <title>The genome of Artemisia annua provides insight into the evolution of Asteraceae family and artemisinin biosynthesis.</title>
        <authorList>
            <person name="Shen Q."/>
            <person name="Zhang L."/>
            <person name="Liao Z."/>
            <person name="Wang S."/>
            <person name="Yan T."/>
            <person name="Shi P."/>
            <person name="Liu M."/>
            <person name="Fu X."/>
            <person name="Pan Q."/>
            <person name="Wang Y."/>
            <person name="Lv Z."/>
            <person name="Lu X."/>
            <person name="Zhang F."/>
            <person name="Jiang W."/>
            <person name="Ma Y."/>
            <person name="Chen M."/>
            <person name="Hao X."/>
            <person name="Li L."/>
            <person name="Tang Y."/>
            <person name="Lv G."/>
            <person name="Zhou Y."/>
            <person name="Sun X."/>
            <person name="Brodelius P.E."/>
            <person name="Rose J.K.C."/>
            <person name="Tang K."/>
        </authorList>
    </citation>
    <scope>NUCLEOTIDE SEQUENCE [LARGE SCALE GENOMIC DNA]</scope>
    <source>
        <strain evidence="4">cv. Huhao1</strain>
        <tissue evidence="3">Leaf</tissue>
    </source>
</reference>
<dbReference type="PANTHER" id="PTHR31286:SF99">
    <property type="entry name" value="DUF4283 DOMAIN-CONTAINING PROTEIN"/>
    <property type="match status" value="1"/>
</dbReference>
<dbReference type="Pfam" id="PF14111">
    <property type="entry name" value="DUF4283"/>
    <property type="match status" value="1"/>
</dbReference>
<sequence>MSNRNRSNKRQNRAPVWFNDHVVGTSSQNHKEKADMSTGKENSVQNYEINVAVQNTVTGKKGGDKKNGVKNTVNEVEVNTNGSDPKEVMNVEINSSDEFPKELLYIPTEINEARNEVVVFDEMLVKNGSERWMLTTYGQFIGFNMHISELSKNGQYLFKFRDIDGLNNVIDKGPWMVQNKPLFIHKWNPEMGMQIIEPKQLPVWVKMSNVPLEAWSLKGEDIMLRTASPRVIPDRDDPYEVIRHTVTASSSVSPVSLTSLSSSSDHSSHTRQLTLHQALARTHTPRLAARMSVRRPRSPTPLSPSSRDSPAPQKHHRHDTYSESEEDEELDPEEDVEPQEELEPQEAEAKDEEEAEEAEEAEIEAIQEVQPDQDPAPLVHSPGIGSPWHMPDSPELPPVPDTPSEISSEPDEYGEMGLIWEQISALSNRVSRLADRIRDMTLERFEEMEREMGVWIGRTTSLRRELTEWH</sequence>
<dbReference type="EMBL" id="PKPP01000784">
    <property type="protein sequence ID" value="PWA88735.1"/>
    <property type="molecule type" value="Genomic_DNA"/>
</dbReference>
<dbReference type="PANTHER" id="PTHR31286">
    <property type="entry name" value="GLYCINE-RICH CELL WALL STRUCTURAL PROTEIN 1.8-LIKE"/>
    <property type="match status" value="1"/>
</dbReference>
<feature type="domain" description="DUF4283" evidence="2">
    <location>
        <begin position="131"/>
        <end position="192"/>
    </location>
</feature>
<feature type="compositionally biased region" description="Low complexity" evidence="1">
    <location>
        <begin position="250"/>
        <end position="265"/>
    </location>
</feature>
<protein>
    <recommendedName>
        <fullName evidence="2">DUF4283 domain-containing protein</fullName>
    </recommendedName>
</protein>
<comment type="caution">
    <text evidence="3">The sequence shown here is derived from an EMBL/GenBank/DDBJ whole genome shotgun (WGS) entry which is preliminary data.</text>
</comment>
<dbReference type="InterPro" id="IPR025558">
    <property type="entry name" value="DUF4283"/>
</dbReference>
<feature type="compositionally biased region" description="Acidic residues" evidence="1">
    <location>
        <begin position="322"/>
        <end position="365"/>
    </location>
</feature>
<gene>
    <name evidence="3" type="ORF">CTI12_AA118250</name>
</gene>